<reference evidence="3" key="1">
    <citation type="submission" date="2014-11" db="EMBL/GenBank/DDBJ databases">
        <title>Molecular phylogeny of cliff fern family Woodsiaceae with morphological implications.</title>
        <authorList>
            <person name="Shao Y.-Z."/>
            <person name="Wei R."/>
            <person name="Zhang X.-C."/>
        </authorList>
    </citation>
    <scope>NUCLEOTIDE SEQUENCE</scope>
</reference>
<keyword evidence="1" id="KW-0732">Signal</keyword>
<feature type="chain" id="PRO_5005508209" description="Scytovirin-like domain-containing protein" evidence="1">
    <location>
        <begin position="21"/>
        <end position="141"/>
    </location>
</feature>
<dbReference type="Pfam" id="PF20888">
    <property type="entry name" value="SVN"/>
    <property type="match status" value="2"/>
</dbReference>
<name>A0A0K6S797_9ALVE</name>
<evidence type="ECO:0000256" key="1">
    <source>
        <dbReference type="SAM" id="SignalP"/>
    </source>
</evidence>
<dbReference type="VEuPathDB" id="CryptoDB:Cvel_19633"/>
<protein>
    <recommendedName>
        <fullName evidence="2">Scytovirin-like domain-containing protein</fullName>
    </recommendedName>
</protein>
<feature type="domain" description="Scytovirin-like" evidence="2">
    <location>
        <begin position="23"/>
        <end position="76"/>
    </location>
</feature>
<feature type="signal peptide" evidence="1">
    <location>
        <begin position="1"/>
        <end position="20"/>
    </location>
</feature>
<gene>
    <name evidence="3" type="ORF">Cvel_19633.t1.CR1</name>
</gene>
<dbReference type="EMBL" id="CDMZ01000783">
    <property type="protein sequence ID" value="CUC09408.1"/>
    <property type="molecule type" value="Genomic_DNA"/>
</dbReference>
<dbReference type="AlphaFoldDB" id="A0A0K6S797"/>
<organism evidence="3">
    <name type="scientific">Chromera velia CCMP2878</name>
    <dbReference type="NCBI Taxonomy" id="1169474"/>
    <lineage>
        <taxon>Eukaryota</taxon>
        <taxon>Sar</taxon>
        <taxon>Alveolata</taxon>
        <taxon>Colpodellida</taxon>
        <taxon>Chromeraceae</taxon>
        <taxon>Chromera</taxon>
    </lineage>
</organism>
<feature type="domain" description="Scytovirin-like" evidence="2">
    <location>
        <begin position="87"/>
        <end position="133"/>
    </location>
</feature>
<proteinExistence type="predicted"/>
<accession>A0A0K6S797</accession>
<evidence type="ECO:0000313" key="3">
    <source>
        <dbReference type="EMBL" id="CUC09408.1"/>
    </source>
</evidence>
<dbReference type="InterPro" id="IPR049004">
    <property type="entry name" value="SVN-like_dom"/>
</dbReference>
<evidence type="ECO:0000259" key="2">
    <source>
        <dbReference type="Pfam" id="PF20888"/>
    </source>
</evidence>
<sequence length="141" mass="14907">MMKLLVALALVAVSLSPAAASAGGLRKLKQPGCVSPSYHFEEGPTGSVCVNDCQCDGMRVCSEFGFCEGTARVAAAVEKKEEETVKQPGCVSPSYHFEEGPTGSVCVNDCQCDGMRVCSEFGFCEGTARVAAAVEKKEERR</sequence>